<comment type="caution">
    <text evidence="9">The sequence shown here is derived from an EMBL/GenBank/DDBJ whole genome shotgun (WGS) entry which is preliminary data.</text>
</comment>
<sequence length="265" mass="28729">MTRVRLTVAYDGTRFAGWQLQAPGMGRTVQGCLEEALARLCGEAARVHGAGRTDAGVHAVAQVAHVDVPEARAGLPWQRALNALLPDDVSVVDAAVVPPDFHARFDASGKIYQYTLWTRPGSILPWRRPYVWDVGRFSPLDVAAMDACAALFAGYHDFAAFQNAGSSVKTSTRLVHGVSRLPQANSDEMVWRFHAEGFLKQMVRNLMGALVEVGRGKAAPEDIRSVLTLGQRRHAPRTAPAGGLCLMAVEYGNAGRGHKRHLGQN</sequence>
<dbReference type="EC" id="5.4.99.12" evidence="4"/>
<dbReference type="InterPro" id="IPR020103">
    <property type="entry name" value="PsdUridine_synth_cat_dom_sf"/>
</dbReference>
<dbReference type="PANTHER" id="PTHR11142:SF0">
    <property type="entry name" value="TRNA PSEUDOURIDINE SYNTHASE-LIKE 1"/>
    <property type="match status" value="1"/>
</dbReference>
<organism evidence="9 10">
    <name type="scientific">Solidesulfovibrio fructosivorans JJ]</name>
    <dbReference type="NCBI Taxonomy" id="596151"/>
    <lineage>
        <taxon>Bacteria</taxon>
        <taxon>Pseudomonadati</taxon>
        <taxon>Thermodesulfobacteriota</taxon>
        <taxon>Desulfovibrionia</taxon>
        <taxon>Desulfovibrionales</taxon>
        <taxon>Desulfovibrionaceae</taxon>
        <taxon>Solidesulfovibrio</taxon>
    </lineage>
</organism>
<evidence type="ECO:0000259" key="8">
    <source>
        <dbReference type="Pfam" id="PF01416"/>
    </source>
</evidence>
<comment type="caution">
    <text evidence="4">Lacks conserved residue(s) required for the propagation of feature annotation.</text>
</comment>
<proteinExistence type="inferred from homology"/>
<evidence type="ECO:0000313" key="10">
    <source>
        <dbReference type="Proteomes" id="UP000006250"/>
    </source>
</evidence>
<evidence type="ECO:0000256" key="7">
    <source>
        <dbReference type="RuleBase" id="RU003792"/>
    </source>
</evidence>
<dbReference type="PANTHER" id="PTHR11142">
    <property type="entry name" value="PSEUDOURIDYLATE SYNTHASE"/>
    <property type="match status" value="1"/>
</dbReference>
<keyword evidence="10" id="KW-1185">Reference proteome</keyword>
<reference evidence="9 10" key="1">
    <citation type="submission" date="2010-08" db="EMBL/GenBank/DDBJ databases">
        <title>The draft genome of Desulfovibrio fructosovorans JJ.</title>
        <authorList>
            <consortium name="US DOE Joint Genome Institute (JGI-PGF)"/>
            <person name="Lucas S."/>
            <person name="Copeland A."/>
            <person name="Lapidus A."/>
            <person name="Cheng J.-F."/>
            <person name="Bruce D."/>
            <person name="Goodwin L."/>
            <person name="Pitluck S."/>
            <person name="Land M.L."/>
            <person name="Hauser L."/>
            <person name="Chang Y.-J."/>
            <person name="Jeffries C."/>
            <person name="Wall J.D."/>
            <person name="Stahl D.A."/>
            <person name="Arkin A.P."/>
            <person name="Dehal P."/>
            <person name="Stolyar S.M."/>
            <person name="Hazen T.C."/>
            <person name="Woyke T.J."/>
        </authorList>
    </citation>
    <scope>NUCLEOTIDE SEQUENCE [LARGE SCALE GENOMIC DNA]</scope>
    <source>
        <strain evidence="9 10">JJ</strain>
    </source>
</reference>
<dbReference type="EMBL" id="AECZ01000017">
    <property type="protein sequence ID" value="EFL50676.1"/>
    <property type="molecule type" value="Genomic_DNA"/>
</dbReference>
<gene>
    <name evidence="4" type="primary">truA</name>
    <name evidence="9" type="ORF">DesfrDRAFT_2617</name>
</gene>
<feature type="active site" description="Nucleophile" evidence="4 5">
    <location>
        <position position="54"/>
    </location>
</feature>
<comment type="subunit">
    <text evidence="4">Homodimer.</text>
</comment>
<comment type="catalytic activity">
    <reaction evidence="4 7">
        <text>uridine(38/39/40) in tRNA = pseudouridine(38/39/40) in tRNA</text>
        <dbReference type="Rhea" id="RHEA:22376"/>
        <dbReference type="Rhea" id="RHEA-COMP:10085"/>
        <dbReference type="Rhea" id="RHEA-COMP:10087"/>
        <dbReference type="ChEBI" id="CHEBI:65314"/>
        <dbReference type="ChEBI" id="CHEBI:65315"/>
        <dbReference type="EC" id="5.4.99.12"/>
    </reaction>
</comment>
<dbReference type="GO" id="GO:0160147">
    <property type="term" value="F:tRNA pseudouridine(38-40) synthase activity"/>
    <property type="evidence" value="ECO:0007669"/>
    <property type="project" value="UniProtKB-EC"/>
</dbReference>
<evidence type="ECO:0000256" key="3">
    <source>
        <dbReference type="ARBA" id="ARBA00023235"/>
    </source>
</evidence>
<dbReference type="eggNOG" id="COG0101">
    <property type="taxonomic scope" value="Bacteria"/>
</dbReference>
<comment type="function">
    <text evidence="4">Formation of pseudouridine at positions 38, 39 and 40 in the anticodon stem and loop of transfer RNAs.</text>
</comment>
<keyword evidence="2 4" id="KW-0819">tRNA processing</keyword>
<evidence type="ECO:0000313" key="9">
    <source>
        <dbReference type="EMBL" id="EFL50676.1"/>
    </source>
</evidence>
<protein>
    <recommendedName>
        <fullName evidence="4">tRNA pseudouridine synthase A</fullName>
        <ecNumber evidence="4">5.4.99.12</ecNumber>
    </recommendedName>
    <alternativeName>
        <fullName evidence="4">tRNA pseudouridine(38-40) synthase</fullName>
    </alternativeName>
    <alternativeName>
        <fullName evidence="4">tRNA pseudouridylate synthase I</fullName>
    </alternativeName>
    <alternativeName>
        <fullName evidence="4">tRNA-uridine isomerase I</fullName>
    </alternativeName>
</protein>
<dbReference type="AlphaFoldDB" id="E1JYA2"/>
<feature type="domain" description="Pseudouridine synthase I TruA alpha/beta" evidence="8">
    <location>
        <begin position="149"/>
        <end position="251"/>
    </location>
</feature>
<dbReference type="Pfam" id="PF01416">
    <property type="entry name" value="PseudoU_synth_1"/>
    <property type="match status" value="2"/>
</dbReference>
<dbReference type="OrthoDB" id="9811823at2"/>
<dbReference type="RefSeq" id="WP_005994544.1">
    <property type="nucleotide sequence ID" value="NZ_AECZ01000017.1"/>
</dbReference>
<dbReference type="NCBIfam" id="TIGR00071">
    <property type="entry name" value="hisT_truA"/>
    <property type="match status" value="1"/>
</dbReference>
<dbReference type="Gene3D" id="3.30.70.660">
    <property type="entry name" value="Pseudouridine synthase I, catalytic domain, C-terminal subdomain"/>
    <property type="match status" value="1"/>
</dbReference>
<dbReference type="InterPro" id="IPR001406">
    <property type="entry name" value="PsdUridine_synth_TruA"/>
</dbReference>
<dbReference type="CDD" id="cd02570">
    <property type="entry name" value="PseudoU_synth_EcTruA"/>
    <property type="match status" value="1"/>
</dbReference>
<feature type="domain" description="Pseudouridine synthase I TruA alpha/beta" evidence="8">
    <location>
        <begin position="8"/>
        <end position="106"/>
    </location>
</feature>
<keyword evidence="3 4" id="KW-0413">Isomerase</keyword>
<evidence type="ECO:0000256" key="6">
    <source>
        <dbReference type="PIRSR" id="PIRSR001430-2"/>
    </source>
</evidence>
<comment type="similarity">
    <text evidence="1 4 7">Belongs to the tRNA pseudouridine synthase TruA family.</text>
</comment>
<dbReference type="PIRSF" id="PIRSF001430">
    <property type="entry name" value="tRNA_psdUrid_synth"/>
    <property type="match status" value="1"/>
</dbReference>
<evidence type="ECO:0000256" key="1">
    <source>
        <dbReference type="ARBA" id="ARBA00009375"/>
    </source>
</evidence>
<dbReference type="InterPro" id="IPR020094">
    <property type="entry name" value="TruA/RsuA/RluB/E/F_N"/>
</dbReference>
<dbReference type="InterPro" id="IPR020095">
    <property type="entry name" value="PsdUridine_synth_TruA_C"/>
</dbReference>
<evidence type="ECO:0000256" key="2">
    <source>
        <dbReference type="ARBA" id="ARBA00022694"/>
    </source>
</evidence>
<name>E1JYA2_SOLFR</name>
<feature type="binding site" evidence="4 6">
    <location>
        <position position="112"/>
    </location>
    <ligand>
        <name>substrate</name>
    </ligand>
</feature>
<dbReference type="Gene3D" id="3.30.70.580">
    <property type="entry name" value="Pseudouridine synthase I, catalytic domain, N-terminal subdomain"/>
    <property type="match status" value="1"/>
</dbReference>
<evidence type="ECO:0000256" key="5">
    <source>
        <dbReference type="PIRSR" id="PIRSR001430-1"/>
    </source>
</evidence>
<dbReference type="GO" id="GO:0003723">
    <property type="term" value="F:RNA binding"/>
    <property type="evidence" value="ECO:0007669"/>
    <property type="project" value="InterPro"/>
</dbReference>
<dbReference type="SUPFAM" id="SSF55120">
    <property type="entry name" value="Pseudouridine synthase"/>
    <property type="match status" value="1"/>
</dbReference>
<evidence type="ECO:0000256" key="4">
    <source>
        <dbReference type="HAMAP-Rule" id="MF_00171"/>
    </source>
</evidence>
<dbReference type="InterPro" id="IPR020097">
    <property type="entry name" value="PsdUridine_synth_TruA_a/b_dom"/>
</dbReference>
<accession>E1JYA2</accession>
<dbReference type="STRING" id="596151.DesfrDRAFT_2617"/>
<dbReference type="HAMAP" id="MF_00171">
    <property type="entry name" value="TruA"/>
    <property type="match status" value="1"/>
</dbReference>
<dbReference type="FunFam" id="3.30.70.580:FF:000001">
    <property type="entry name" value="tRNA pseudouridine synthase A"/>
    <property type="match status" value="1"/>
</dbReference>
<dbReference type="Proteomes" id="UP000006250">
    <property type="component" value="Unassembled WGS sequence"/>
</dbReference>
<dbReference type="GO" id="GO:0031119">
    <property type="term" value="P:tRNA pseudouridine synthesis"/>
    <property type="evidence" value="ECO:0007669"/>
    <property type="project" value="UniProtKB-UniRule"/>
</dbReference>